<evidence type="ECO:0000256" key="5">
    <source>
        <dbReference type="ARBA" id="ARBA00023136"/>
    </source>
</evidence>
<feature type="domain" description="Single Cache" evidence="6">
    <location>
        <begin position="36"/>
        <end position="128"/>
    </location>
</feature>
<evidence type="ECO:0000259" key="6">
    <source>
        <dbReference type="SMART" id="SM01049"/>
    </source>
</evidence>
<dbReference type="InterPro" id="IPR033480">
    <property type="entry name" value="sCache_2"/>
</dbReference>
<dbReference type="Pfam" id="PF17200">
    <property type="entry name" value="sCache_2"/>
    <property type="match status" value="1"/>
</dbReference>
<organism evidence="7 8">
    <name type="scientific">Plasticicumulans acidivorans</name>
    <dbReference type="NCBI Taxonomy" id="886464"/>
    <lineage>
        <taxon>Bacteria</taxon>
        <taxon>Pseudomonadati</taxon>
        <taxon>Pseudomonadota</taxon>
        <taxon>Gammaproteobacteria</taxon>
        <taxon>Candidatus Competibacteraceae</taxon>
        <taxon>Plasticicumulans</taxon>
    </lineage>
</organism>
<keyword evidence="2" id="KW-1003">Cell membrane</keyword>
<evidence type="ECO:0000313" key="7">
    <source>
        <dbReference type="EMBL" id="PWV58931.1"/>
    </source>
</evidence>
<protein>
    <submittedName>
        <fullName evidence="7">Single cache domain-containing protein</fullName>
    </submittedName>
</protein>
<keyword evidence="3" id="KW-0812">Transmembrane</keyword>
<keyword evidence="5" id="KW-0472">Membrane</keyword>
<comment type="caution">
    <text evidence="7">The sequence shown here is derived from an EMBL/GenBank/DDBJ whole genome shotgun (WGS) entry which is preliminary data.</text>
</comment>
<evidence type="ECO:0000256" key="4">
    <source>
        <dbReference type="ARBA" id="ARBA00022989"/>
    </source>
</evidence>
<keyword evidence="4" id="KW-1133">Transmembrane helix</keyword>
<name>A0A317MRH9_9GAMM</name>
<evidence type="ECO:0000313" key="8">
    <source>
        <dbReference type="Proteomes" id="UP000246569"/>
    </source>
</evidence>
<feature type="non-terminal residue" evidence="7">
    <location>
        <position position="233"/>
    </location>
</feature>
<sequence length="233" mass="25947">MKSLTRLGLSAQFSILLCMVIAGLAISAGVLLHNIHSQLDSERQARVEELVEMASNLVDHYVDEERKGQLSHEEAQQRAIRAISALRYQDTYYWVHTRNGTYVAHAAKPELVGKSINISDKNGKNLFEAFDAVIRKDGHGFVDYVWPRAGGDVAEPKLSYVKLSPAWGWIIGLGLYVSDVEQVYAEQRTQVLTAFGLVTLLLGAALWWQARRIVGQVRAVLAFARRLAANDLS</sequence>
<gene>
    <name evidence="7" type="ORF">C7443_113115</name>
</gene>
<dbReference type="AlphaFoldDB" id="A0A317MRH9"/>
<evidence type="ECO:0000256" key="2">
    <source>
        <dbReference type="ARBA" id="ARBA00022475"/>
    </source>
</evidence>
<dbReference type="SMART" id="SM01049">
    <property type="entry name" value="Cache_2"/>
    <property type="match status" value="1"/>
</dbReference>
<dbReference type="EMBL" id="QGTJ01000013">
    <property type="protein sequence ID" value="PWV58931.1"/>
    <property type="molecule type" value="Genomic_DNA"/>
</dbReference>
<proteinExistence type="predicted"/>
<dbReference type="Gene3D" id="3.30.450.20">
    <property type="entry name" value="PAS domain"/>
    <property type="match status" value="1"/>
</dbReference>
<evidence type="ECO:0000256" key="1">
    <source>
        <dbReference type="ARBA" id="ARBA00004651"/>
    </source>
</evidence>
<dbReference type="Proteomes" id="UP000246569">
    <property type="component" value="Unassembled WGS sequence"/>
</dbReference>
<comment type="subcellular location">
    <subcellularLocation>
        <location evidence="1">Cell membrane</location>
        <topology evidence="1">Multi-pass membrane protein</topology>
    </subcellularLocation>
</comment>
<dbReference type="GO" id="GO:0005886">
    <property type="term" value="C:plasma membrane"/>
    <property type="evidence" value="ECO:0007669"/>
    <property type="project" value="UniProtKB-SubCell"/>
</dbReference>
<keyword evidence="8" id="KW-1185">Reference proteome</keyword>
<dbReference type="RefSeq" id="WP_211346204.1">
    <property type="nucleotide sequence ID" value="NZ_QGTJ01000013.1"/>
</dbReference>
<evidence type="ECO:0000256" key="3">
    <source>
        <dbReference type="ARBA" id="ARBA00022692"/>
    </source>
</evidence>
<accession>A0A317MRH9</accession>
<reference evidence="7 8" key="1">
    <citation type="submission" date="2018-05" db="EMBL/GenBank/DDBJ databases">
        <title>Genomic Encyclopedia of Type Strains, Phase IV (KMG-IV): sequencing the most valuable type-strain genomes for metagenomic binning, comparative biology and taxonomic classification.</title>
        <authorList>
            <person name="Goeker M."/>
        </authorList>
    </citation>
    <scope>NUCLEOTIDE SEQUENCE [LARGE SCALE GENOMIC DNA]</scope>
    <source>
        <strain evidence="7 8">DSM 23606</strain>
    </source>
</reference>